<dbReference type="STRING" id="558173.CDOO_10030"/>
<dbReference type="GO" id="GO:0005975">
    <property type="term" value="P:carbohydrate metabolic process"/>
    <property type="evidence" value="ECO:0007669"/>
    <property type="project" value="InterPro"/>
</dbReference>
<evidence type="ECO:0000259" key="1">
    <source>
        <dbReference type="Pfam" id="PF00723"/>
    </source>
</evidence>
<feature type="domain" description="Trehalase-like N-terminal" evidence="2">
    <location>
        <begin position="3"/>
        <end position="142"/>
    </location>
</feature>
<dbReference type="Pfam" id="PF19291">
    <property type="entry name" value="TREH_N"/>
    <property type="match status" value="1"/>
</dbReference>
<proteinExistence type="predicted"/>
<gene>
    <name evidence="3" type="ORF">CDOO_10030</name>
</gene>
<dbReference type="InterPro" id="IPR011613">
    <property type="entry name" value="GH15-like"/>
</dbReference>
<protein>
    <submittedName>
        <fullName evidence="3">Glycoside hydrolase family 15</fullName>
    </submittedName>
</protein>
<dbReference type="SUPFAM" id="SSF48208">
    <property type="entry name" value="Six-hairpin glycosidases"/>
    <property type="match status" value="1"/>
</dbReference>
<dbReference type="InterPro" id="IPR045582">
    <property type="entry name" value="Trehalase-like_N"/>
</dbReference>
<dbReference type="OrthoDB" id="3902805at2"/>
<dbReference type="KEGG" id="cdo:CDOO_10030"/>
<dbReference type="Gene3D" id="1.50.10.10">
    <property type="match status" value="1"/>
</dbReference>
<dbReference type="InterPro" id="IPR012341">
    <property type="entry name" value="6hp_glycosidase-like_sf"/>
</dbReference>
<keyword evidence="3" id="KW-0378">Hydrolase</keyword>
<dbReference type="Proteomes" id="UP000029914">
    <property type="component" value="Chromosome"/>
</dbReference>
<dbReference type="eggNOG" id="COG3387">
    <property type="taxonomic scope" value="Bacteria"/>
</dbReference>
<accession>A0A097IHF8</accession>
<name>A0A097IHF8_9CORY</name>
<dbReference type="GO" id="GO:0004553">
    <property type="term" value="F:hydrolase activity, hydrolyzing O-glycosyl compounds"/>
    <property type="evidence" value="ECO:0007669"/>
    <property type="project" value="TreeGrafter"/>
</dbReference>
<evidence type="ECO:0000313" key="4">
    <source>
        <dbReference type="Proteomes" id="UP000029914"/>
    </source>
</evidence>
<reference evidence="3 4" key="1">
    <citation type="submission" date="2013-09" db="EMBL/GenBank/DDBJ databases">
        <title>Complete genome sequence of Corynebacterium doosanense CAU 212(T) (=DSM 45436(T)), isolated from activated sludge.</title>
        <authorList>
            <person name="Schaffert L."/>
            <person name="Albersmeier A."/>
            <person name="Kalinowski J."/>
            <person name="Ruckert C."/>
        </authorList>
    </citation>
    <scope>NUCLEOTIDE SEQUENCE [LARGE SCALE GENOMIC DNA]</scope>
    <source>
        <strain evidence="3 4">CAU 212</strain>
    </source>
</reference>
<dbReference type="PANTHER" id="PTHR31616:SF0">
    <property type="entry name" value="GLUCAN 1,4-ALPHA-GLUCOSIDASE"/>
    <property type="match status" value="1"/>
</dbReference>
<dbReference type="InterPro" id="IPR008928">
    <property type="entry name" value="6-hairpin_glycosidase_sf"/>
</dbReference>
<feature type="domain" description="GH15-like" evidence="1">
    <location>
        <begin position="233"/>
        <end position="599"/>
    </location>
</feature>
<sequence>MPSTPLEDYALLSDTLTAALVSREGSVDWLPMPRFDSQSVFTSLLGSKKHGHWCVRIVDGEVISRSYRPDTFILETVWKGPEGEAVVTDFMPIGPGHPGAEDASPEHNRHDLIRQVRCTSGTVEVDTTLRLRFDYGSSTPYFERFAHDDGTPVLRAVSGPNAIHMMGPELADSSEDVPCHSTALRLSEGEQAEWVLTWFCSFDPVPPGADYSSSVEQTEAFWTRWSCTDDIGGRYSDYVRRSLLTLRALTDYSTGGVVAAPTTSLPEEFGGVRNWDYRYVWLRDSALTIEVLARAGFSNRAEQWRDWLLRAIAGDASNLRIMYGLGGERHLPEFSLDHLPGYEDSAPVRVGNEAAEQYQADVVGEVMVALEVLRDSGHEEFELSWDMQKALLEFQDARFDTPDQGLWEMRGEPDFFTHGRAMMWAAYDRGIRAVEKHGLDGPVDHWRAQRDRLRAEIMEKGWNEEIRSFTQRYSNAEVDASLLQLAQIGFVDHDDPKMISTTERIESELLDEHGFLHRYRTNGDDGLTGDEYPFLLCTFWLAEQYARSGRLADAEEEFCRVVDVATDLKLLSEEYSTEHGRLAGNFPQAFSHLGLVRAAVTIDDVKNRQS</sequence>
<dbReference type="RefSeq" id="WP_018020749.1">
    <property type="nucleotide sequence ID" value="NZ_AQUX01000001.1"/>
</dbReference>
<keyword evidence="4" id="KW-1185">Reference proteome</keyword>
<dbReference type="HOGENOM" id="CLU_010399_3_1_11"/>
<dbReference type="AlphaFoldDB" id="A0A097IHF8"/>
<dbReference type="EMBL" id="CP006764">
    <property type="protein sequence ID" value="AIT61565.1"/>
    <property type="molecule type" value="Genomic_DNA"/>
</dbReference>
<evidence type="ECO:0000313" key="3">
    <source>
        <dbReference type="EMBL" id="AIT61565.1"/>
    </source>
</evidence>
<dbReference type="Pfam" id="PF00723">
    <property type="entry name" value="Glyco_hydro_15"/>
    <property type="match status" value="1"/>
</dbReference>
<dbReference type="PANTHER" id="PTHR31616">
    <property type="entry name" value="TREHALASE"/>
    <property type="match status" value="1"/>
</dbReference>
<organism evidence="3 4">
    <name type="scientific">Corynebacterium doosanense CAU 212 = DSM 45436</name>
    <dbReference type="NCBI Taxonomy" id="558173"/>
    <lineage>
        <taxon>Bacteria</taxon>
        <taxon>Bacillati</taxon>
        <taxon>Actinomycetota</taxon>
        <taxon>Actinomycetes</taxon>
        <taxon>Mycobacteriales</taxon>
        <taxon>Corynebacteriaceae</taxon>
        <taxon>Corynebacterium</taxon>
    </lineage>
</organism>
<evidence type="ECO:0000259" key="2">
    <source>
        <dbReference type="Pfam" id="PF19291"/>
    </source>
</evidence>